<dbReference type="Proteomes" id="UP000669317">
    <property type="component" value="Unassembled WGS sequence"/>
</dbReference>
<comment type="caution">
    <text evidence="1">The sequence shown here is derived from an EMBL/GenBank/DDBJ whole genome shotgun (WGS) entry which is preliminary data.</text>
</comment>
<dbReference type="EMBL" id="JAGIKT010000089">
    <property type="protein sequence ID" value="MBP0115592.1"/>
    <property type="molecule type" value="Genomic_DNA"/>
</dbReference>
<reference evidence="1 2" key="1">
    <citation type="submission" date="2021-03" db="EMBL/GenBank/DDBJ databases">
        <title>Genome Sequence of Bradyrhizobium vignae strain ISRA400.</title>
        <authorList>
            <person name="Tisa L.S."/>
            <person name="Svistoonoff S."/>
            <person name="Hocher V."/>
            <person name="Fall S."/>
            <person name="Zaiya A."/>
            <person name="Naing D."/>
            <person name="Niang N."/>
            <person name="Diouf A."/>
            <person name="Dasylva M.C."/>
            <person name="Toure O."/>
            <person name="Gueye M."/>
            <person name="Gully D."/>
            <person name="Tisseyre P."/>
            <person name="Simpson S."/>
            <person name="Morris K."/>
            <person name="Thomas W.K."/>
        </authorList>
    </citation>
    <scope>NUCLEOTIDE SEQUENCE [LARGE SCALE GENOMIC DNA]</scope>
    <source>
        <strain evidence="1 2">ISRA400</strain>
    </source>
</reference>
<accession>A0ABS4A5B3</accession>
<proteinExistence type="predicted"/>
<protein>
    <recommendedName>
        <fullName evidence="3">Transposase</fullName>
    </recommendedName>
</protein>
<evidence type="ECO:0008006" key="3">
    <source>
        <dbReference type="Google" id="ProtNLM"/>
    </source>
</evidence>
<organism evidence="1 2">
    <name type="scientific">Bradyrhizobium vignae</name>
    <dbReference type="NCBI Taxonomy" id="1549949"/>
    <lineage>
        <taxon>Bacteria</taxon>
        <taxon>Pseudomonadati</taxon>
        <taxon>Pseudomonadota</taxon>
        <taxon>Alphaproteobacteria</taxon>
        <taxon>Hyphomicrobiales</taxon>
        <taxon>Nitrobacteraceae</taxon>
        <taxon>Bradyrhizobium</taxon>
    </lineage>
</organism>
<evidence type="ECO:0000313" key="2">
    <source>
        <dbReference type="Proteomes" id="UP000669317"/>
    </source>
</evidence>
<name>A0ABS4A5B3_9BRAD</name>
<evidence type="ECO:0000313" key="1">
    <source>
        <dbReference type="EMBL" id="MBP0115592.1"/>
    </source>
</evidence>
<gene>
    <name evidence="1" type="ORF">JWS04_31915</name>
</gene>
<sequence>MTIGKWFRTVIFTSVAVRLTSKLIDHDKCIAGSSVPSDDVVLSGSDHSNHVLAEILGRRDTRYSGKMIKVCVISVVDGLRVGDEGIIIANKEIDDHGCIFPMVQTLQEKLNARRRAGGRCVWTFC</sequence>
<dbReference type="RefSeq" id="WP_209296389.1">
    <property type="nucleotide sequence ID" value="NZ_JAGIKT010000089.1"/>
</dbReference>
<keyword evidence="2" id="KW-1185">Reference proteome</keyword>